<dbReference type="InterPro" id="IPR050708">
    <property type="entry name" value="T6SS_VgrG/RHS"/>
</dbReference>
<feature type="compositionally biased region" description="Gly residues" evidence="2">
    <location>
        <begin position="1937"/>
        <end position="1954"/>
    </location>
</feature>
<dbReference type="InterPro" id="IPR031325">
    <property type="entry name" value="RHS_repeat"/>
</dbReference>
<accession>A0A2T0K6K7</accession>
<keyword evidence="1" id="KW-0677">Repeat</keyword>
<evidence type="ECO:0000256" key="3">
    <source>
        <dbReference type="SAM" id="SignalP"/>
    </source>
</evidence>
<feature type="compositionally biased region" description="Basic and acidic residues" evidence="2">
    <location>
        <begin position="1923"/>
        <end position="1935"/>
    </location>
</feature>
<feature type="compositionally biased region" description="Pro residues" evidence="2">
    <location>
        <begin position="1980"/>
        <end position="1994"/>
    </location>
</feature>
<dbReference type="Proteomes" id="UP000239415">
    <property type="component" value="Unassembled WGS sequence"/>
</dbReference>
<dbReference type="InterPro" id="IPR056823">
    <property type="entry name" value="TEN-like_YD-shell"/>
</dbReference>
<evidence type="ECO:0000313" key="5">
    <source>
        <dbReference type="EMBL" id="PRX18641.1"/>
    </source>
</evidence>
<dbReference type="RefSeq" id="WP_170154022.1">
    <property type="nucleotide sequence ID" value="NZ_BOMO01000108.1"/>
</dbReference>
<dbReference type="InterPro" id="IPR022385">
    <property type="entry name" value="Rhs_assc_core"/>
</dbReference>
<dbReference type="Gene3D" id="2.180.10.10">
    <property type="entry name" value="RHS repeat-associated core"/>
    <property type="match status" value="1"/>
</dbReference>
<dbReference type="NCBIfam" id="TIGR03696">
    <property type="entry name" value="Rhs_assc_core"/>
    <property type="match status" value="1"/>
</dbReference>
<feature type="domain" description="Teneurin-like YD-shell" evidence="4">
    <location>
        <begin position="1701"/>
        <end position="1912"/>
    </location>
</feature>
<evidence type="ECO:0000259" key="4">
    <source>
        <dbReference type="Pfam" id="PF25023"/>
    </source>
</evidence>
<evidence type="ECO:0000256" key="2">
    <source>
        <dbReference type="SAM" id="MobiDB-lite"/>
    </source>
</evidence>
<dbReference type="PANTHER" id="PTHR32305:SF17">
    <property type="entry name" value="TRNA NUCLEASE WAPA"/>
    <property type="match status" value="1"/>
</dbReference>
<dbReference type="Pfam" id="PF25023">
    <property type="entry name" value="TEN_YD-shell"/>
    <property type="match status" value="1"/>
</dbReference>
<dbReference type="NCBIfam" id="TIGR01643">
    <property type="entry name" value="YD_repeat_2x"/>
    <property type="match status" value="1"/>
</dbReference>
<sequence>MAAILLTLITPAIFGYTAAPASASPRKEPFPKPSAQERVTLGKAREARKVTTAKPYKKFDPSAKSKLPAAKSATVKLPETAAARGTSAANSRSWVRAGDTPVSLARASSGSAPSQVRVSTVDPSKAKAAGVTGVLFTVESTAGTGGVGVDVDSSTFRNAYGGGYASRLRLVQLPACALTTPELDRCRTQTPLTTKPGTPLSADLSLTSASSVSVLAATSSSDGSSGDFSATSLSAGGSWSGGGSTGAFTYKYPISAPPPLGGAAPEIELSYSSSSVDARTSATNNQSSWIGDGWKSSEHYIERTYKGCRDVKDSGAPTGSGDVCWAGQLLTLSLDGSSTQIVYDDDTKTFRPAEDDSKTKIERLSGATNGTKNGEHFRVTIEGVQYYFGLNRLPGWATGEEETRSVWTMPVYKANGGVSDCPTGDFGDTACTLGYRFNLDYVVDPYTNATAYFYTPEMGLYGANKKKDKPVSYVRDGFLKRIDYGMRASTIFSAAVPAQIVFNTDERCIVGRPAGNECTDEQFTNSHPEYWPDTPVDLNCVSGKDCDKFGASFWSRKRLTSIVTQARVNGAMKPVSRYDLVQTFPDGGDHAPTLWLESIKHTGLDRLGGGDKDLSAGTVSFNPIQLPNRVGTVPGLPPMQYNRILNVTSEAGAETTVDYELPNCSSVPASDLNDEKDTKAQEFASTNTTACFPVYWAPEGQPRPLLDWFYTHPVKRVSTIDKYNAYQDGTQPKLVTEYLYKGGAAWHYDDNELVKKKNRTWGQFRGYGEVETRTGDPSVFHYVNGQPVHDQKTSSTTYYFRGMNGDTLPDGKTRPAKNLTSTDGAISVPDDNRFAGQTFEVVKLDRVGGEIDSAKVTVPTAIGPTASRSRDGLPALTANMVRPFREVARERVSYGWRTTESRTFYNTTLGQSTTGMAVQNVDRGEVGAAGNVAKCTFTKYLDGTAATVVKPAEVIVTQQDCATAGATASGTLISHSRSSFDGNPFAVNGATNPARPTRGDITAVQEASTATGATATAFLTTSTSTYDGYGRKTSETRNPNSKAADGTTSLARTVFTRRTPASGALPVTVTTVTQVQAGTDCSAVTTSSKECQLSTEVLNPVRGDVMTETDAAGGVTSMKYDSLGRLTAVWLANKSKADGAPPNMIYEYKNSATSPSVTTTKTLVDAAELGDAPAYRVSKVLHDAMLRKLETQETGENGTVVVSDTQYDSLGQIVLTNNAYAAVGNPSDSLVSDRLSQVSIPATTTTDYDALGQSTRVTEHHKGVAKWQTRTAYTGDTETVFTPAGGVINTKVTDARDRLTQFKQYTVTPAIGGSHTTGYTATGGTANVTKYEYDHSGRRTKVIGADNTTWSWTYDLRGREISQSDPDTGLFYTKYDDAGNTIATKDARGIELTYTHDLAGRKLTGVNKSRNNFKFVSYEYDTLRIGKATSTTRYVSGVTGGYTVAYTGYSTLGKPLGQKITLPSVESPLPLEFTNKFRYTQDTEALAQHEAPAVGGLPGETISYGRNLLGAPTRTAGIETYIGSTLYTDFGQLSRVTMGASSNEAQVLYSYDEYTLRLSGRTVHRSQGIGPLVDEMKYSYDDSGNPLSVVNEQSETGSTFTDTQCYRYDALNRLVQAWTAKDACPAAGTAEPAAGTLATGPGAYWQSFGYNAIGNRTGMVEHSTNGGADVTTGYTNGCTTGCNRTGAQPHTLTSTTGVDPTTFVYDVSGNLLTRTAASGNGQNLKWDDEGMLAEVTTTGASSTVTKYLYDADGNQLIRRDPGRTTLFAGDTQVVVDTSVTPAVVLGAVRTYTHGGDSDAIAVRSTLPGGGVQYLINDRHGTGVLAMDTTTQQISRQQTKPYGESRTTANPSPWPDQTRGYLGKPKSVATGYSDLGARKYDPALGRFISADPVLDPSDPNQLGGYTYAGSNPILSSDPGGKMLPPEDRAPGRDATGKKTGGGSSGSGNGNGGGSKSSGSTTTGGSRTPSTGGGAPSYNVPIPRPKPPVLPPPPPKPKFKDPLASGVSGGVAGPCTWVTVATYYQAGCGAITDGWTGGAEAGKMAAEDVAKNKYATNVFKNHWMADALYDSNKATQADAFKMKTWFNKNGFAKGVVGSAEFRTPRIPLGASAFGKQSMKGMKVVPGIGLALNVVGAVDVYNTEMEQGKSRGQAIAAGGANLAGALAGAAAGAKMGALAGAAIGGPVGALVGGIVGGAVGGVIGGGLAHKAVDKIWSLFD</sequence>
<feature type="chain" id="PRO_5015709295" evidence="3">
    <location>
        <begin position="24"/>
        <end position="2217"/>
    </location>
</feature>
<evidence type="ECO:0000313" key="6">
    <source>
        <dbReference type="Proteomes" id="UP000239415"/>
    </source>
</evidence>
<dbReference type="EMBL" id="PVMZ01000012">
    <property type="protein sequence ID" value="PRX18641.1"/>
    <property type="molecule type" value="Genomic_DNA"/>
</dbReference>
<protein>
    <submittedName>
        <fullName evidence="5">RHS repeat-associated protein</fullName>
    </submittedName>
</protein>
<dbReference type="Pfam" id="PF05593">
    <property type="entry name" value="RHS_repeat"/>
    <property type="match status" value="1"/>
</dbReference>
<feature type="signal peptide" evidence="3">
    <location>
        <begin position="1"/>
        <end position="23"/>
    </location>
</feature>
<reference evidence="5 6" key="1">
    <citation type="submission" date="2018-03" db="EMBL/GenBank/DDBJ databases">
        <title>Genomic Encyclopedia of Archaeal and Bacterial Type Strains, Phase II (KMG-II): from individual species to whole genera.</title>
        <authorList>
            <person name="Goeker M."/>
        </authorList>
    </citation>
    <scope>NUCLEOTIDE SEQUENCE [LARGE SCALE GENOMIC DNA]</scope>
    <source>
        <strain evidence="5 6">DSM 43146</strain>
    </source>
</reference>
<feature type="compositionally biased region" description="Low complexity" evidence="2">
    <location>
        <begin position="1955"/>
        <end position="1968"/>
    </location>
</feature>
<feature type="region of interest" description="Disordered" evidence="2">
    <location>
        <begin position="1898"/>
        <end position="2004"/>
    </location>
</feature>
<keyword evidence="6" id="KW-1185">Reference proteome</keyword>
<feature type="compositionally biased region" description="Polar residues" evidence="2">
    <location>
        <begin position="1832"/>
        <end position="1850"/>
    </location>
</feature>
<name>A0A2T0K6K7_9ACTN</name>
<evidence type="ECO:0000256" key="1">
    <source>
        <dbReference type="ARBA" id="ARBA00022737"/>
    </source>
</evidence>
<gene>
    <name evidence="5" type="ORF">CLV67_112116</name>
</gene>
<feature type="region of interest" description="Disordered" evidence="2">
    <location>
        <begin position="20"/>
        <end position="71"/>
    </location>
</feature>
<keyword evidence="3" id="KW-0732">Signal</keyword>
<dbReference type="InterPro" id="IPR006530">
    <property type="entry name" value="YD"/>
</dbReference>
<dbReference type="PANTHER" id="PTHR32305">
    <property type="match status" value="1"/>
</dbReference>
<proteinExistence type="predicted"/>
<comment type="caution">
    <text evidence="5">The sequence shown here is derived from an EMBL/GenBank/DDBJ whole genome shotgun (WGS) entry which is preliminary data.</text>
</comment>
<organism evidence="5 6">
    <name type="scientific">Actinoplanes italicus</name>
    <dbReference type="NCBI Taxonomy" id="113567"/>
    <lineage>
        <taxon>Bacteria</taxon>
        <taxon>Bacillati</taxon>
        <taxon>Actinomycetota</taxon>
        <taxon>Actinomycetes</taxon>
        <taxon>Micromonosporales</taxon>
        <taxon>Micromonosporaceae</taxon>
        <taxon>Actinoplanes</taxon>
    </lineage>
</organism>
<feature type="region of interest" description="Disordered" evidence="2">
    <location>
        <begin position="1832"/>
        <end position="1864"/>
    </location>
</feature>